<dbReference type="EMBL" id="KI894028">
    <property type="protein sequence ID" value="OBR88052.1"/>
    <property type="molecule type" value="Genomic_DNA"/>
</dbReference>
<reference evidence="4" key="3">
    <citation type="submission" date="2024-02" db="EMBL/GenBank/DDBJ databases">
        <title>Comparative genomics of Cryptococcus and Kwoniella reveals pathogenesis evolution and contrasting modes of karyotype evolution via chromosome fusion or intercentromeric recombination.</title>
        <authorList>
            <person name="Coelho M.A."/>
            <person name="David-Palma M."/>
            <person name="Shea T."/>
            <person name="Bowers K."/>
            <person name="McGinley-Smith S."/>
            <person name="Mohammad A.W."/>
            <person name="Gnirke A."/>
            <person name="Yurkov A.M."/>
            <person name="Nowrousian M."/>
            <person name="Sun S."/>
            <person name="Cuomo C.A."/>
            <person name="Heitman J."/>
        </authorList>
    </citation>
    <scope>NUCLEOTIDE SEQUENCE</scope>
    <source>
        <strain evidence="4">CBS 10117</strain>
    </source>
</reference>
<evidence type="ECO:0000313" key="5">
    <source>
        <dbReference type="Proteomes" id="UP000078595"/>
    </source>
</evidence>
<feature type="compositionally biased region" description="Acidic residues" evidence="2">
    <location>
        <begin position="331"/>
        <end position="344"/>
    </location>
</feature>
<name>A0A1A6ADB0_9TREE</name>
<feature type="compositionally biased region" description="Acidic residues" evidence="2">
    <location>
        <begin position="351"/>
        <end position="371"/>
    </location>
</feature>
<dbReference type="EMBL" id="CP144531">
    <property type="protein sequence ID" value="WWC59049.1"/>
    <property type="molecule type" value="Genomic_DNA"/>
</dbReference>
<feature type="compositionally biased region" description="Basic and acidic residues" evidence="2">
    <location>
        <begin position="380"/>
        <end position="394"/>
    </location>
</feature>
<evidence type="ECO:0000256" key="2">
    <source>
        <dbReference type="SAM" id="MobiDB-lite"/>
    </source>
</evidence>
<dbReference type="AlphaFoldDB" id="A0A1A6ADB0"/>
<proteinExistence type="predicted"/>
<dbReference type="KEGG" id="kdj:28965969"/>
<sequence>MSKIKRLKTGMKPPEIDEAPPSSSSRSSRSHTTAPGRGKGPMPSQTPFSPSMLSAIHPSLRPDASNGSSAKGRSRTCPLASETTEASTRLLHARNRTRTLSVAFAKSILDFEAAQSVLDSAKQELQAAEKEAALSRLENQLNSAKEQLVRLQEYHEQEKLELEQKHGKHTRDIEAHHEAKLRDADTVNRVLEAGIIQLKAKFDASEQANEDFVNGLKDRMATLTSMWQAEIPRRGSELTAGDSAEERPLLKAECSTAYDLPGGLCTMCKDVFENQSGFCASEEDQGDGYEDGLHEDADFNECSEGEDEGMAEAEDFNESDEDIVDGHVEGYQEDDDYYEMPDDYGDAHEEGYEEEEDFHEEEEDAYSDDEITIGFRNSKPKTEHGDKGYYKLSQ</sequence>
<feature type="region of interest" description="Disordered" evidence="2">
    <location>
        <begin position="282"/>
        <end position="394"/>
    </location>
</feature>
<evidence type="ECO:0000256" key="1">
    <source>
        <dbReference type="SAM" id="Coils"/>
    </source>
</evidence>
<evidence type="ECO:0000313" key="4">
    <source>
        <dbReference type="EMBL" id="WWC59049.1"/>
    </source>
</evidence>
<accession>A0A1A6ADB0</accession>
<feature type="coiled-coil region" evidence="1">
    <location>
        <begin position="111"/>
        <end position="165"/>
    </location>
</feature>
<dbReference type="VEuPathDB" id="FungiDB:I303_02270"/>
<reference evidence="4" key="2">
    <citation type="submission" date="2013-07" db="EMBL/GenBank/DDBJ databases">
        <authorList>
            <consortium name="The Broad Institute Genome Sequencing Platform"/>
            <person name="Cuomo C."/>
            <person name="Litvintseva A."/>
            <person name="Chen Y."/>
            <person name="Heitman J."/>
            <person name="Sun S."/>
            <person name="Springer D."/>
            <person name="Dromer F."/>
            <person name="Young S.K."/>
            <person name="Zeng Q."/>
            <person name="Gargeya S."/>
            <person name="Fitzgerald M."/>
            <person name="Abouelleil A."/>
            <person name="Alvarado L."/>
            <person name="Berlin A.M."/>
            <person name="Chapman S.B."/>
            <person name="Dewar J."/>
            <person name="Goldberg J."/>
            <person name="Griggs A."/>
            <person name="Gujja S."/>
            <person name="Hansen M."/>
            <person name="Howarth C."/>
            <person name="Imamovic A."/>
            <person name="Larimer J."/>
            <person name="McCowan C."/>
            <person name="Murphy C."/>
            <person name="Pearson M."/>
            <person name="Priest M."/>
            <person name="Roberts A."/>
            <person name="Saif S."/>
            <person name="Shea T."/>
            <person name="Sykes S."/>
            <person name="Wortman J."/>
            <person name="Nusbaum C."/>
            <person name="Birren B."/>
        </authorList>
    </citation>
    <scope>NUCLEOTIDE SEQUENCE</scope>
    <source>
        <strain evidence="4">CBS 10117</strain>
    </source>
</reference>
<protein>
    <submittedName>
        <fullName evidence="3">Uncharacterized protein</fullName>
    </submittedName>
</protein>
<dbReference type="GeneID" id="28965969"/>
<feature type="compositionally biased region" description="Polar residues" evidence="2">
    <location>
        <begin position="43"/>
        <end position="52"/>
    </location>
</feature>
<dbReference type="RefSeq" id="XP_018265894.1">
    <property type="nucleotide sequence ID" value="XM_018405613.1"/>
</dbReference>
<reference evidence="3" key="1">
    <citation type="submission" date="2013-07" db="EMBL/GenBank/DDBJ databases">
        <title>The Genome Sequence of Cryptococcus dejecticola CBS10117.</title>
        <authorList>
            <consortium name="The Broad Institute Genome Sequencing Platform"/>
            <person name="Cuomo C."/>
            <person name="Litvintseva A."/>
            <person name="Chen Y."/>
            <person name="Heitman J."/>
            <person name="Sun S."/>
            <person name="Springer D."/>
            <person name="Dromer F."/>
            <person name="Young S.K."/>
            <person name="Zeng Q."/>
            <person name="Gargeya S."/>
            <person name="Fitzgerald M."/>
            <person name="Abouelleil A."/>
            <person name="Alvarado L."/>
            <person name="Berlin A.M."/>
            <person name="Chapman S.B."/>
            <person name="Dewar J."/>
            <person name="Goldberg J."/>
            <person name="Griggs A."/>
            <person name="Gujja S."/>
            <person name="Hansen M."/>
            <person name="Howarth C."/>
            <person name="Imamovic A."/>
            <person name="Larimer J."/>
            <person name="McCowan C."/>
            <person name="Murphy C."/>
            <person name="Pearson M."/>
            <person name="Priest M."/>
            <person name="Roberts A."/>
            <person name="Saif S."/>
            <person name="Shea T."/>
            <person name="Sykes S."/>
            <person name="Wortman J."/>
            <person name="Nusbaum C."/>
            <person name="Birren B."/>
        </authorList>
    </citation>
    <scope>NUCLEOTIDE SEQUENCE [LARGE SCALE GENOMIC DNA]</scope>
    <source>
        <strain evidence="3">CBS 10117</strain>
    </source>
</reference>
<feature type="region of interest" description="Disordered" evidence="2">
    <location>
        <begin position="1"/>
        <end position="88"/>
    </location>
</feature>
<organism evidence="3">
    <name type="scientific">Kwoniella dejecticola CBS 10117</name>
    <dbReference type="NCBI Taxonomy" id="1296121"/>
    <lineage>
        <taxon>Eukaryota</taxon>
        <taxon>Fungi</taxon>
        <taxon>Dikarya</taxon>
        <taxon>Basidiomycota</taxon>
        <taxon>Agaricomycotina</taxon>
        <taxon>Tremellomycetes</taxon>
        <taxon>Tremellales</taxon>
        <taxon>Cryptococcaceae</taxon>
        <taxon>Kwoniella</taxon>
    </lineage>
</organism>
<keyword evidence="5" id="KW-1185">Reference proteome</keyword>
<gene>
    <name evidence="3" type="ORF">I303_02270</name>
    <name evidence="4" type="ORF">I303_101596</name>
</gene>
<evidence type="ECO:0000313" key="3">
    <source>
        <dbReference type="EMBL" id="OBR88052.1"/>
    </source>
</evidence>
<dbReference type="Proteomes" id="UP000078595">
    <property type="component" value="Chromosome 2"/>
</dbReference>
<feature type="compositionally biased region" description="Acidic residues" evidence="2">
    <location>
        <begin position="298"/>
        <end position="323"/>
    </location>
</feature>
<keyword evidence="1" id="KW-0175">Coiled coil</keyword>